<feature type="region of interest" description="Disordered" evidence="1">
    <location>
        <begin position="79"/>
        <end position="100"/>
    </location>
</feature>
<accession>A0A6J1CG02</accession>
<dbReference type="OrthoDB" id="782771at2759"/>
<dbReference type="InterPro" id="IPR018467">
    <property type="entry name" value="CCT_CS"/>
</dbReference>
<protein>
    <submittedName>
        <fullName evidence="3">Protein TIFY 5A-like</fullName>
    </submittedName>
</protein>
<reference evidence="3" key="1">
    <citation type="submission" date="2025-08" db="UniProtKB">
        <authorList>
            <consortium name="RefSeq"/>
        </authorList>
    </citation>
    <scope>IDENTIFICATION</scope>
    <source>
        <strain evidence="3">OHB3-1</strain>
    </source>
</reference>
<proteinExistence type="predicted"/>
<evidence type="ECO:0000256" key="1">
    <source>
        <dbReference type="SAM" id="MobiDB-lite"/>
    </source>
</evidence>
<dbReference type="RefSeq" id="XP_022140147.1">
    <property type="nucleotide sequence ID" value="XM_022284455.1"/>
</dbReference>
<feature type="compositionally biased region" description="Basic and acidic residues" evidence="1">
    <location>
        <begin position="79"/>
        <end position="96"/>
    </location>
</feature>
<dbReference type="KEGG" id="mcha:111010877"/>
<dbReference type="GeneID" id="111010877"/>
<evidence type="ECO:0000313" key="2">
    <source>
        <dbReference type="Proteomes" id="UP000504603"/>
    </source>
</evidence>
<dbReference type="Proteomes" id="UP000504603">
    <property type="component" value="Unplaced"/>
</dbReference>
<feature type="region of interest" description="Disordered" evidence="1">
    <location>
        <begin position="26"/>
        <end position="53"/>
    </location>
</feature>
<sequence>MTMIFPTPPMEPQHTLHCNLELCLSPPPAPPSSATAAESTTTSTSDHHHPMVNYHHGFPVTDLTELQARAIIIGATRQMEERKTTCRTRSAEEKSSSMKRSLQRFLQKRKHRIQTLTPYTTHHF</sequence>
<feature type="compositionally biased region" description="Low complexity" evidence="1">
    <location>
        <begin position="32"/>
        <end position="44"/>
    </location>
</feature>
<gene>
    <name evidence="3" type="primary">LOC111010877</name>
</gene>
<dbReference type="Pfam" id="PF09425">
    <property type="entry name" value="Jas_motif"/>
    <property type="match status" value="1"/>
</dbReference>
<dbReference type="AlphaFoldDB" id="A0A6J1CG02"/>
<name>A0A6J1CG02_MOMCH</name>
<organism evidence="2 3">
    <name type="scientific">Momordica charantia</name>
    <name type="common">Bitter gourd</name>
    <name type="synonym">Balsam pear</name>
    <dbReference type="NCBI Taxonomy" id="3673"/>
    <lineage>
        <taxon>Eukaryota</taxon>
        <taxon>Viridiplantae</taxon>
        <taxon>Streptophyta</taxon>
        <taxon>Embryophyta</taxon>
        <taxon>Tracheophyta</taxon>
        <taxon>Spermatophyta</taxon>
        <taxon>Magnoliopsida</taxon>
        <taxon>eudicotyledons</taxon>
        <taxon>Gunneridae</taxon>
        <taxon>Pentapetalae</taxon>
        <taxon>rosids</taxon>
        <taxon>fabids</taxon>
        <taxon>Cucurbitales</taxon>
        <taxon>Cucurbitaceae</taxon>
        <taxon>Momordiceae</taxon>
        <taxon>Momordica</taxon>
    </lineage>
</organism>
<keyword evidence="2" id="KW-1185">Reference proteome</keyword>
<evidence type="ECO:0000313" key="3">
    <source>
        <dbReference type="RefSeq" id="XP_022140147.1"/>
    </source>
</evidence>